<comment type="caution">
    <text evidence="3">The sequence shown here is derived from an EMBL/GenBank/DDBJ whole genome shotgun (WGS) entry which is preliminary data.</text>
</comment>
<accession>A0A819JAT8</accession>
<name>A0A819JAT8_9BILA</name>
<reference evidence="3" key="1">
    <citation type="submission" date="2021-02" db="EMBL/GenBank/DDBJ databases">
        <authorList>
            <person name="Nowell W R."/>
        </authorList>
    </citation>
    <scope>NUCLEOTIDE SEQUENCE</scope>
</reference>
<evidence type="ECO:0000313" key="4">
    <source>
        <dbReference type="Proteomes" id="UP000663823"/>
    </source>
</evidence>
<dbReference type="Proteomes" id="UP000663823">
    <property type="component" value="Unassembled WGS sequence"/>
</dbReference>
<dbReference type="EMBL" id="CAJOBE010001112">
    <property type="protein sequence ID" value="CAF3715491.1"/>
    <property type="molecule type" value="Genomic_DNA"/>
</dbReference>
<feature type="region of interest" description="Disordered" evidence="1">
    <location>
        <begin position="24"/>
        <end position="46"/>
    </location>
</feature>
<sequence>MNSRHNIAAGAWQFWQQKDQLHRSNLPGKRSQSCGRNEGAVRRPPQPTMAAMNIDQAASCRNNSMTPTYLSTMTTDQTRVQLQEAIEEKQKELVSNSAEVVHKPERNDINVHLLPTEPVLVSTSDEDHYFDITNDAADIEEMSNRLACLAKAMLDEIENLCKTTNFRFDKKFRLEFLPRSFYNRGTGAANNSLWELRINLDPMTWFDWKWSHVSLLSHDTQREFLFLARAYVDKYKNFISEEYLDAPKQMPLAQSNKAARYGSDCHHKVAGQYRNNGVCGLSIFNETVVMKLPISKEYAICLPNYRYEIDWLIALVYVHKLRLLRGIKIVGKHSLSLIPVLEHDIQKLVNNYSDNYNFNISITCDGTRYTETKRLENKQSQSEQYRFRYGCVVKFSFNSSDGCDPS</sequence>
<evidence type="ECO:0000313" key="2">
    <source>
        <dbReference type="EMBL" id="CAF3715491.1"/>
    </source>
</evidence>
<organism evidence="3 4">
    <name type="scientific">Rotaria sordida</name>
    <dbReference type="NCBI Taxonomy" id="392033"/>
    <lineage>
        <taxon>Eukaryota</taxon>
        <taxon>Metazoa</taxon>
        <taxon>Spiralia</taxon>
        <taxon>Gnathifera</taxon>
        <taxon>Rotifera</taxon>
        <taxon>Eurotatoria</taxon>
        <taxon>Bdelloidea</taxon>
        <taxon>Philodinida</taxon>
        <taxon>Philodinidae</taxon>
        <taxon>Rotaria</taxon>
    </lineage>
</organism>
<protein>
    <submittedName>
        <fullName evidence="3">Uncharacterized protein</fullName>
    </submittedName>
</protein>
<dbReference type="EMBL" id="CAJOAX010004982">
    <property type="protein sequence ID" value="CAF3930083.1"/>
    <property type="molecule type" value="Genomic_DNA"/>
</dbReference>
<dbReference type="Proteomes" id="UP000663874">
    <property type="component" value="Unassembled WGS sequence"/>
</dbReference>
<gene>
    <name evidence="2" type="ORF">FNK824_LOCUS10117</name>
    <name evidence="3" type="ORF">OTI717_LOCUS25297</name>
</gene>
<proteinExistence type="predicted"/>
<dbReference type="AlphaFoldDB" id="A0A819JAT8"/>
<evidence type="ECO:0000256" key="1">
    <source>
        <dbReference type="SAM" id="MobiDB-lite"/>
    </source>
</evidence>
<evidence type="ECO:0000313" key="3">
    <source>
        <dbReference type="EMBL" id="CAF3930083.1"/>
    </source>
</evidence>